<dbReference type="AlphaFoldDB" id="A0A0B7A761"/>
<dbReference type="EMBL" id="HACG01029597">
    <property type="protein sequence ID" value="CEK76462.1"/>
    <property type="molecule type" value="Transcribed_RNA"/>
</dbReference>
<evidence type="ECO:0000313" key="1">
    <source>
        <dbReference type="EMBL" id="CEK76462.1"/>
    </source>
</evidence>
<sequence length="56" mass="6709">MCRWLEYQRRVDNSRIPQQVLFCQLSEGNRPQGRLLLRYKDVCKSSMKNFSVSTNK</sequence>
<name>A0A0B7A761_9EUPU</name>
<reference evidence="1" key="1">
    <citation type="submission" date="2014-12" db="EMBL/GenBank/DDBJ databases">
        <title>Insight into the proteome of Arion vulgaris.</title>
        <authorList>
            <person name="Aradska J."/>
            <person name="Bulat T."/>
            <person name="Smidak R."/>
            <person name="Sarate P."/>
            <person name="Gangsoo J."/>
            <person name="Sialana F."/>
            <person name="Bilban M."/>
            <person name="Lubec G."/>
        </authorList>
    </citation>
    <scope>NUCLEOTIDE SEQUENCE</scope>
    <source>
        <tissue evidence="1">Skin</tissue>
    </source>
</reference>
<proteinExistence type="predicted"/>
<gene>
    <name evidence="1" type="primary">ORF100062</name>
</gene>
<organism evidence="1">
    <name type="scientific">Arion vulgaris</name>
    <dbReference type="NCBI Taxonomy" id="1028688"/>
    <lineage>
        <taxon>Eukaryota</taxon>
        <taxon>Metazoa</taxon>
        <taxon>Spiralia</taxon>
        <taxon>Lophotrochozoa</taxon>
        <taxon>Mollusca</taxon>
        <taxon>Gastropoda</taxon>
        <taxon>Heterobranchia</taxon>
        <taxon>Euthyneura</taxon>
        <taxon>Panpulmonata</taxon>
        <taxon>Eupulmonata</taxon>
        <taxon>Stylommatophora</taxon>
        <taxon>Helicina</taxon>
        <taxon>Arionoidea</taxon>
        <taxon>Arionidae</taxon>
        <taxon>Arion</taxon>
    </lineage>
</organism>
<protein>
    <submittedName>
        <fullName evidence="1">Uncharacterized protein</fullName>
    </submittedName>
</protein>
<accession>A0A0B7A761</accession>